<feature type="transmembrane region" description="Helical" evidence="6">
    <location>
        <begin position="96"/>
        <end position="115"/>
    </location>
</feature>
<feature type="transmembrane region" description="Helical" evidence="6">
    <location>
        <begin position="73"/>
        <end position="90"/>
    </location>
</feature>
<evidence type="ECO:0000313" key="8">
    <source>
        <dbReference type="EMBL" id="MVX64946.1"/>
    </source>
</evidence>
<evidence type="ECO:0000256" key="5">
    <source>
        <dbReference type="ARBA" id="ARBA00023136"/>
    </source>
</evidence>
<dbReference type="PANTHER" id="PTHR23530:SF1">
    <property type="entry name" value="PERMEASE, MAJOR FACILITATOR SUPERFAMILY-RELATED"/>
    <property type="match status" value="1"/>
</dbReference>
<dbReference type="RefSeq" id="WP_160359768.1">
    <property type="nucleotide sequence ID" value="NZ_WSRQ01000023.1"/>
</dbReference>
<dbReference type="Gene3D" id="1.20.1250.20">
    <property type="entry name" value="MFS general substrate transporter like domains"/>
    <property type="match status" value="2"/>
</dbReference>
<dbReference type="SUPFAM" id="SSF103473">
    <property type="entry name" value="MFS general substrate transporter"/>
    <property type="match status" value="1"/>
</dbReference>
<evidence type="ECO:0000259" key="7">
    <source>
        <dbReference type="PROSITE" id="PS50850"/>
    </source>
</evidence>
<dbReference type="PANTHER" id="PTHR23530">
    <property type="entry name" value="TRANSPORT PROTEIN-RELATED"/>
    <property type="match status" value="1"/>
</dbReference>
<organism evidence="8 9">
    <name type="scientific">Clostridium chromiireducens</name>
    <dbReference type="NCBI Taxonomy" id="225345"/>
    <lineage>
        <taxon>Bacteria</taxon>
        <taxon>Bacillati</taxon>
        <taxon>Bacillota</taxon>
        <taxon>Clostridia</taxon>
        <taxon>Eubacteriales</taxon>
        <taxon>Clostridiaceae</taxon>
        <taxon>Clostridium</taxon>
    </lineage>
</organism>
<feature type="transmembrane region" description="Helical" evidence="6">
    <location>
        <begin position="308"/>
        <end position="328"/>
    </location>
</feature>
<dbReference type="PROSITE" id="PS50850">
    <property type="entry name" value="MFS"/>
    <property type="match status" value="1"/>
</dbReference>
<feature type="transmembrane region" description="Helical" evidence="6">
    <location>
        <begin position="39"/>
        <end position="61"/>
    </location>
</feature>
<dbReference type="AlphaFoldDB" id="A0A964RNK1"/>
<evidence type="ECO:0000256" key="4">
    <source>
        <dbReference type="ARBA" id="ARBA00022989"/>
    </source>
</evidence>
<evidence type="ECO:0000256" key="1">
    <source>
        <dbReference type="ARBA" id="ARBA00004651"/>
    </source>
</evidence>
<feature type="transmembrane region" description="Helical" evidence="6">
    <location>
        <begin position="164"/>
        <end position="182"/>
    </location>
</feature>
<feature type="transmembrane region" description="Helical" evidence="6">
    <location>
        <begin position="218"/>
        <end position="240"/>
    </location>
</feature>
<feature type="transmembrane region" description="Helical" evidence="6">
    <location>
        <begin position="136"/>
        <end position="158"/>
    </location>
</feature>
<gene>
    <name evidence="8" type="ORF">GKZ28_14725</name>
</gene>
<feature type="transmembrane region" description="Helical" evidence="6">
    <location>
        <begin position="12"/>
        <end position="33"/>
    </location>
</feature>
<evidence type="ECO:0000256" key="2">
    <source>
        <dbReference type="ARBA" id="ARBA00022448"/>
    </source>
</evidence>
<evidence type="ECO:0000313" key="9">
    <source>
        <dbReference type="Proteomes" id="UP000656077"/>
    </source>
</evidence>
<dbReference type="GO" id="GO:0005886">
    <property type="term" value="C:plasma membrane"/>
    <property type="evidence" value="ECO:0007669"/>
    <property type="project" value="UniProtKB-SubCell"/>
</dbReference>
<name>A0A964RNK1_9CLOT</name>
<dbReference type="GO" id="GO:0022857">
    <property type="term" value="F:transmembrane transporter activity"/>
    <property type="evidence" value="ECO:0007669"/>
    <property type="project" value="InterPro"/>
</dbReference>
<feature type="transmembrane region" description="Helical" evidence="6">
    <location>
        <begin position="252"/>
        <end position="273"/>
    </location>
</feature>
<dbReference type="InterPro" id="IPR036259">
    <property type="entry name" value="MFS_trans_sf"/>
</dbReference>
<keyword evidence="4 6" id="KW-1133">Transmembrane helix</keyword>
<keyword evidence="5 6" id="KW-0472">Membrane</keyword>
<reference evidence="8" key="1">
    <citation type="submission" date="2019-12" db="EMBL/GenBank/DDBJ databases">
        <title>Microbes associate with the intestines of laboratory mice.</title>
        <authorList>
            <person name="Navarre W."/>
            <person name="Wong E."/>
        </authorList>
    </citation>
    <scope>NUCLEOTIDE SEQUENCE</scope>
    <source>
        <strain evidence="8">NM79_F5</strain>
    </source>
</reference>
<protein>
    <submittedName>
        <fullName evidence="8">MFS transporter</fullName>
    </submittedName>
</protein>
<feature type="transmembrane region" description="Helical" evidence="6">
    <location>
        <begin position="285"/>
        <end position="302"/>
    </location>
</feature>
<dbReference type="EMBL" id="WSRQ01000023">
    <property type="protein sequence ID" value="MVX64946.1"/>
    <property type="molecule type" value="Genomic_DNA"/>
</dbReference>
<dbReference type="InterPro" id="IPR011701">
    <property type="entry name" value="MFS"/>
</dbReference>
<feature type="transmembrane region" description="Helical" evidence="6">
    <location>
        <begin position="340"/>
        <end position="360"/>
    </location>
</feature>
<comment type="subcellular location">
    <subcellularLocation>
        <location evidence="1">Cell membrane</location>
        <topology evidence="1">Multi-pass membrane protein</topology>
    </subcellularLocation>
</comment>
<dbReference type="InterPro" id="IPR053160">
    <property type="entry name" value="MFS_DHA3_Transporter"/>
</dbReference>
<proteinExistence type="predicted"/>
<sequence length="410" mass="45841">MNVNEKLKRNISISYLYNFLFQLNITSAIWVLYLSFKGMSLIEIGLLESIYHITGVLFELPTGAIADVYGKKFSIITGRIVSVISSILMITSNSFWGFGLSFILSAASMNLNSGAGKALIYDSLKELGEEERYKKIWGNLAFIMSTGQGIAVLLGGILSDIKFLYAYILGMIIHTVALIVACKFNEPTVRKKQEEKKQENLILYQVLISAKVLKTRKVVLYLILFSALVGSLQTTVFFYSQQYFSNMSYSKTAIAIICAASSFIEAISSKYAYKLENLLKLKGTLISVSLINIFSLIGLALAKELAVVFFMSASITGGLAYTIFSDYINSRIPSEYRATILSFDSFCFSMFMISVFPVFGLLAEKIGFTITFGIMALSYIPAMTFLLLKLRKYKSREKVRGIENDRISFE</sequence>
<dbReference type="Proteomes" id="UP000656077">
    <property type="component" value="Unassembled WGS sequence"/>
</dbReference>
<comment type="caution">
    <text evidence="8">The sequence shown here is derived from an EMBL/GenBank/DDBJ whole genome shotgun (WGS) entry which is preliminary data.</text>
</comment>
<dbReference type="Pfam" id="PF07690">
    <property type="entry name" value="MFS_1"/>
    <property type="match status" value="1"/>
</dbReference>
<feature type="domain" description="Major facilitator superfamily (MFS) profile" evidence="7">
    <location>
        <begin position="1"/>
        <end position="394"/>
    </location>
</feature>
<keyword evidence="3 6" id="KW-0812">Transmembrane</keyword>
<evidence type="ECO:0000256" key="3">
    <source>
        <dbReference type="ARBA" id="ARBA00022692"/>
    </source>
</evidence>
<keyword evidence="2" id="KW-0813">Transport</keyword>
<dbReference type="InterPro" id="IPR020846">
    <property type="entry name" value="MFS_dom"/>
</dbReference>
<evidence type="ECO:0000256" key="6">
    <source>
        <dbReference type="SAM" id="Phobius"/>
    </source>
</evidence>
<accession>A0A964RNK1</accession>
<feature type="transmembrane region" description="Helical" evidence="6">
    <location>
        <begin position="366"/>
        <end position="388"/>
    </location>
</feature>